<dbReference type="Pfam" id="PF16286">
    <property type="entry name" value="DUF4932"/>
    <property type="match status" value="1"/>
</dbReference>
<keyword evidence="1" id="KW-0732">Signal</keyword>
<accession>A0ABU2Y4Q0</accession>
<keyword evidence="3" id="KW-1185">Reference proteome</keyword>
<feature type="signal peptide" evidence="1">
    <location>
        <begin position="1"/>
        <end position="20"/>
    </location>
</feature>
<name>A0ABU2Y4Q0_9FLAO</name>
<sequence length="343" mass="40254">MKTLKILLFLFLSISIFSQHKEVAITFKKNTELFGYIIELADPSENDKNNPIYKIIHSYEEDLNNDSMTKIFEIGGSMGYGFLENFCYILPELPFDNTFDIENHIRNIYEHLSNEKSIQLIKLANALNQFALTSNFQTVFDNLEPYRDKIQLLLEENKPSFELLQELETFYNRKFENYIIVPSITIWPSAAFGGFENNMKTAVFTLGPLEINFNFSNSKSFKELAIHEFGHSFVNDHVLKNSDIIKETNHLFSPMKETMYPQGYHNWETCLIEHFVRAGEVIIPELLNDAESSNSLMDEYVKNRQFNYLPFIVEKLKYYRLVKKYTYNDAVRQTLIELKNIPQ</sequence>
<feature type="chain" id="PRO_5046117973" evidence="1">
    <location>
        <begin position="21"/>
        <end position="343"/>
    </location>
</feature>
<gene>
    <name evidence="2" type="ORF">RM519_07725</name>
</gene>
<protein>
    <submittedName>
        <fullName evidence="2">DUF4932 domain-containing protein</fullName>
    </submittedName>
</protein>
<dbReference type="InterPro" id="IPR032560">
    <property type="entry name" value="DUF4932"/>
</dbReference>
<evidence type="ECO:0000313" key="2">
    <source>
        <dbReference type="EMBL" id="MDT0553130.1"/>
    </source>
</evidence>
<dbReference type="RefSeq" id="WP_311593114.1">
    <property type="nucleotide sequence ID" value="NZ_JAVRHV010000003.1"/>
</dbReference>
<evidence type="ECO:0000256" key="1">
    <source>
        <dbReference type="SAM" id="SignalP"/>
    </source>
</evidence>
<comment type="caution">
    <text evidence="2">The sequence shown here is derived from an EMBL/GenBank/DDBJ whole genome shotgun (WGS) entry which is preliminary data.</text>
</comment>
<reference evidence="2 3" key="1">
    <citation type="submission" date="2023-09" db="EMBL/GenBank/DDBJ databases">
        <authorList>
            <person name="Rey-Velasco X."/>
        </authorList>
    </citation>
    <scope>NUCLEOTIDE SEQUENCE [LARGE SCALE GENOMIC DNA]</scope>
    <source>
        <strain evidence="2 3">P050</strain>
    </source>
</reference>
<evidence type="ECO:0000313" key="3">
    <source>
        <dbReference type="Proteomes" id="UP001252186"/>
    </source>
</evidence>
<proteinExistence type="predicted"/>
<dbReference type="EMBL" id="JAVRHV010000003">
    <property type="protein sequence ID" value="MDT0553130.1"/>
    <property type="molecule type" value="Genomic_DNA"/>
</dbReference>
<dbReference type="Proteomes" id="UP001252186">
    <property type="component" value="Unassembled WGS sequence"/>
</dbReference>
<organism evidence="2 3">
    <name type="scientific">Urechidicola vernalis</name>
    <dbReference type="NCBI Taxonomy" id="3075600"/>
    <lineage>
        <taxon>Bacteria</taxon>
        <taxon>Pseudomonadati</taxon>
        <taxon>Bacteroidota</taxon>
        <taxon>Flavobacteriia</taxon>
        <taxon>Flavobacteriales</taxon>
        <taxon>Flavobacteriaceae</taxon>
        <taxon>Urechidicola</taxon>
    </lineage>
</organism>